<dbReference type="AlphaFoldDB" id="A0A0F9R9K5"/>
<evidence type="ECO:0000313" key="1">
    <source>
        <dbReference type="EMBL" id="KKN46062.1"/>
    </source>
</evidence>
<dbReference type="EMBL" id="LAZR01001352">
    <property type="protein sequence ID" value="KKN46062.1"/>
    <property type="molecule type" value="Genomic_DNA"/>
</dbReference>
<organism evidence="1">
    <name type="scientific">marine sediment metagenome</name>
    <dbReference type="NCBI Taxonomy" id="412755"/>
    <lineage>
        <taxon>unclassified sequences</taxon>
        <taxon>metagenomes</taxon>
        <taxon>ecological metagenomes</taxon>
    </lineage>
</organism>
<proteinExistence type="predicted"/>
<comment type="caution">
    <text evidence="1">The sequence shown here is derived from an EMBL/GenBank/DDBJ whole genome shotgun (WGS) entry which is preliminary data.</text>
</comment>
<gene>
    <name evidence="1" type="ORF">LCGC14_0676810</name>
</gene>
<accession>A0A0F9R9K5</accession>
<protein>
    <submittedName>
        <fullName evidence="1">Uncharacterized protein</fullName>
    </submittedName>
</protein>
<sequence>MVQASQPDTKDTTLKKLAEDYLMGHEFMALFNGRACPSCLTPQAVDCNCPIPQEWIDDLAADFSAALEDRAREWLAGKRVTWGEAHLIKEAQR</sequence>
<reference evidence="1" key="1">
    <citation type="journal article" date="2015" name="Nature">
        <title>Complex archaea that bridge the gap between prokaryotes and eukaryotes.</title>
        <authorList>
            <person name="Spang A."/>
            <person name="Saw J.H."/>
            <person name="Jorgensen S.L."/>
            <person name="Zaremba-Niedzwiedzka K."/>
            <person name="Martijn J."/>
            <person name="Lind A.E."/>
            <person name="van Eijk R."/>
            <person name="Schleper C."/>
            <person name="Guy L."/>
            <person name="Ettema T.J."/>
        </authorList>
    </citation>
    <scope>NUCLEOTIDE SEQUENCE</scope>
</reference>
<name>A0A0F9R9K5_9ZZZZ</name>